<dbReference type="SUPFAM" id="SSF52540">
    <property type="entry name" value="P-loop containing nucleoside triphosphate hydrolases"/>
    <property type="match status" value="2"/>
</dbReference>
<dbReference type="AlphaFoldDB" id="A0A933SJE1"/>
<dbReference type="Pfam" id="PF00005">
    <property type="entry name" value="ABC_tran"/>
    <property type="match status" value="2"/>
</dbReference>
<dbReference type="InterPro" id="IPR027417">
    <property type="entry name" value="P-loop_NTPase"/>
</dbReference>
<dbReference type="Proteomes" id="UP000696931">
    <property type="component" value="Unassembled WGS sequence"/>
</dbReference>
<keyword evidence="6 11" id="KW-0067">ATP-binding</keyword>
<dbReference type="PANTHER" id="PTHR43790:SF9">
    <property type="entry name" value="GALACTOFURANOSE TRANSPORTER ATP-BINDING PROTEIN YTFR"/>
    <property type="match status" value="1"/>
</dbReference>
<evidence type="ECO:0000256" key="4">
    <source>
        <dbReference type="ARBA" id="ARBA00022737"/>
    </source>
</evidence>
<keyword evidence="8" id="KW-0472">Membrane</keyword>
<evidence type="ECO:0000256" key="2">
    <source>
        <dbReference type="ARBA" id="ARBA00022448"/>
    </source>
</evidence>
<evidence type="ECO:0000256" key="3">
    <source>
        <dbReference type="ARBA" id="ARBA00022475"/>
    </source>
</evidence>
<evidence type="ECO:0000256" key="9">
    <source>
        <dbReference type="SAM" id="MobiDB-lite"/>
    </source>
</evidence>
<dbReference type="PROSITE" id="PS50893">
    <property type="entry name" value="ABC_TRANSPORTER_2"/>
    <property type="match status" value="2"/>
</dbReference>
<evidence type="ECO:0000256" key="8">
    <source>
        <dbReference type="ARBA" id="ARBA00023136"/>
    </source>
</evidence>
<name>A0A933SJE1_UNCEI</name>
<dbReference type="FunFam" id="3.40.50.300:FF:000127">
    <property type="entry name" value="Ribose import ATP-binding protein RbsA"/>
    <property type="match status" value="1"/>
</dbReference>
<organism evidence="11 12">
    <name type="scientific">Eiseniibacteriota bacterium</name>
    <dbReference type="NCBI Taxonomy" id="2212470"/>
    <lineage>
        <taxon>Bacteria</taxon>
        <taxon>Candidatus Eiseniibacteriota</taxon>
    </lineage>
</organism>
<dbReference type="InterPro" id="IPR050107">
    <property type="entry name" value="ABC_carbohydrate_import_ATPase"/>
</dbReference>
<dbReference type="GO" id="GO:0005886">
    <property type="term" value="C:plasma membrane"/>
    <property type="evidence" value="ECO:0007669"/>
    <property type="project" value="UniProtKB-SubCell"/>
</dbReference>
<keyword evidence="2" id="KW-0813">Transport</keyword>
<feature type="domain" description="ABC transporter" evidence="10">
    <location>
        <begin position="259"/>
        <end position="503"/>
    </location>
</feature>
<gene>
    <name evidence="11" type="ORF">HZA61_15700</name>
</gene>
<dbReference type="GO" id="GO:0005524">
    <property type="term" value="F:ATP binding"/>
    <property type="evidence" value="ECO:0007669"/>
    <property type="project" value="UniProtKB-KW"/>
</dbReference>
<sequence>MSTPHVHLKGITRRLGTCVANDGVELELVPGEIHALVGENGAGKSTLMKVLFGLHQPDEGEILIDGRRVRMTDPRAAMRHGLGMVHQHFMLVDTLTVAENVTLGSETQARFGLLAPGDAEREVAALAERYRLPVDPKARISQLSVGAQQRVEILKALYRGARVLILDEPTAVLTPQEVDELFAVLRALVADGVSIVLITHKLAEVKALATRLTVLRAGRRVATALVADTSIERMAELMVGHVPAPLTERSDEAPGAPLLEVRGLEVRDARRLPAVRDVSFAVRAGEIVGIAGVEGNGQHELIECLAGLCPPSRGDVRIAGAAVSGHGAREHRAAGLAHIPSDRLHRGLVSDMSLAENLVLGLQRRPGVGTGPWLGGHTLEDASRARLQEYDVRPPDPRAFAGRLSGGNQQKLIAARELTQGARAILAAHPTRGVDLGAIDFIHRRLLAERDAGRAVLLVSSELSEILALSDRILVLYEGRIVHETTPAATDERTLGLHMTGRASHGDSPLPPREGAPRTSGGLA</sequence>
<dbReference type="CDD" id="cd03215">
    <property type="entry name" value="ABC_Carb_Monos_II"/>
    <property type="match status" value="1"/>
</dbReference>
<evidence type="ECO:0000256" key="6">
    <source>
        <dbReference type="ARBA" id="ARBA00022840"/>
    </source>
</evidence>
<dbReference type="InterPro" id="IPR003439">
    <property type="entry name" value="ABC_transporter-like_ATP-bd"/>
</dbReference>
<comment type="subcellular location">
    <subcellularLocation>
        <location evidence="1">Cell membrane</location>
        <topology evidence="1">Peripheral membrane protein</topology>
    </subcellularLocation>
</comment>
<dbReference type="GO" id="GO:0016887">
    <property type="term" value="F:ATP hydrolysis activity"/>
    <property type="evidence" value="ECO:0007669"/>
    <property type="project" value="InterPro"/>
</dbReference>
<evidence type="ECO:0000256" key="1">
    <source>
        <dbReference type="ARBA" id="ARBA00004202"/>
    </source>
</evidence>
<dbReference type="InterPro" id="IPR003593">
    <property type="entry name" value="AAA+_ATPase"/>
</dbReference>
<evidence type="ECO:0000256" key="7">
    <source>
        <dbReference type="ARBA" id="ARBA00022967"/>
    </source>
</evidence>
<evidence type="ECO:0000313" key="11">
    <source>
        <dbReference type="EMBL" id="MBI5170934.1"/>
    </source>
</evidence>
<comment type="caution">
    <text evidence="11">The sequence shown here is derived from an EMBL/GenBank/DDBJ whole genome shotgun (WGS) entry which is preliminary data.</text>
</comment>
<evidence type="ECO:0000259" key="10">
    <source>
        <dbReference type="PROSITE" id="PS50893"/>
    </source>
</evidence>
<keyword evidence="5" id="KW-0547">Nucleotide-binding</keyword>
<dbReference type="CDD" id="cd03216">
    <property type="entry name" value="ABC_Carb_Monos_I"/>
    <property type="match status" value="1"/>
</dbReference>
<dbReference type="SMART" id="SM00382">
    <property type="entry name" value="AAA"/>
    <property type="match status" value="2"/>
</dbReference>
<dbReference type="Gene3D" id="3.40.50.300">
    <property type="entry name" value="P-loop containing nucleotide triphosphate hydrolases"/>
    <property type="match status" value="2"/>
</dbReference>
<proteinExistence type="predicted"/>
<evidence type="ECO:0000256" key="5">
    <source>
        <dbReference type="ARBA" id="ARBA00022741"/>
    </source>
</evidence>
<accession>A0A933SJE1</accession>
<evidence type="ECO:0000313" key="12">
    <source>
        <dbReference type="Proteomes" id="UP000696931"/>
    </source>
</evidence>
<feature type="domain" description="ABC transporter" evidence="10">
    <location>
        <begin position="6"/>
        <end position="242"/>
    </location>
</feature>
<dbReference type="PANTHER" id="PTHR43790">
    <property type="entry name" value="CARBOHYDRATE TRANSPORT ATP-BINDING PROTEIN MG119-RELATED"/>
    <property type="match status" value="1"/>
</dbReference>
<keyword evidence="4" id="KW-0677">Repeat</keyword>
<protein>
    <submittedName>
        <fullName evidence="11">ABC transporter ATP-binding protein</fullName>
    </submittedName>
</protein>
<feature type="region of interest" description="Disordered" evidence="9">
    <location>
        <begin position="488"/>
        <end position="524"/>
    </location>
</feature>
<dbReference type="EMBL" id="JACRIW010000113">
    <property type="protein sequence ID" value="MBI5170934.1"/>
    <property type="molecule type" value="Genomic_DNA"/>
</dbReference>
<reference evidence="11" key="1">
    <citation type="submission" date="2020-07" db="EMBL/GenBank/DDBJ databases">
        <title>Huge and variable diversity of episymbiotic CPR bacteria and DPANN archaea in groundwater ecosystems.</title>
        <authorList>
            <person name="He C.Y."/>
            <person name="Keren R."/>
            <person name="Whittaker M."/>
            <person name="Farag I.F."/>
            <person name="Doudna J."/>
            <person name="Cate J.H.D."/>
            <person name="Banfield J.F."/>
        </authorList>
    </citation>
    <scope>NUCLEOTIDE SEQUENCE</scope>
    <source>
        <strain evidence="11">NC_groundwater_1813_Pr3_B-0.1um_71_17</strain>
    </source>
</reference>
<keyword evidence="3" id="KW-1003">Cell membrane</keyword>
<keyword evidence="7" id="KW-1278">Translocase</keyword>